<dbReference type="InterPro" id="IPR038570">
    <property type="entry name" value="HicA_sf"/>
</dbReference>
<dbReference type="HOGENOM" id="CLU_191442_0_0_3"/>
<dbReference type="OrthoDB" id="489997at2"/>
<dbReference type="eggNOG" id="COG1724">
    <property type="taxonomic scope" value="Bacteria"/>
</dbReference>
<organism evidence="8 9">
    <name type="scientific">Nostoc punctiforme (strain ATCC 29133 / PCC 73102)</name>
    <dbReference type="NCBI Taxonomy" id="63737"/>
    <lineage>
        <taxon>Bacteria</taxon>
        <taxon>Bacillati</taxon>
        <taxon>Cyanobacteriota</taxon>
        <taxon>Cyanophyceae</taxon>
        <taxon>Nostocales</taxon>
        <taxon>Nostocaceae</taxon>
        <taxon>Nostoc</taxon>
    </lineage>
</organism>
<evidence type="ECO:0000256" key="6">
    <source>
        <dbReference type="ARBA" id="ARBA00022884"/>
    </source>
</evidence>
<evidence type="ECO:0000256" key="3">
    <source>
        <dbReference type="ARBA" id="ARBA00022722"/>
    </source>
</evidence>
<keyword evidence="7" id="KW-0346">Stress response</keyword>
<evidence type="ECO:0000256" key="5">
    <source>
        <dbReference type="ARBA" id="ARBA00022801"/>
    </source>
</evidence>
<dbReference type="KEGG" id="npu:Npun_F3501"/>
<evidence type="ECO:0000313" key="8">
    <source>
        <dbReference type="EMBL" id="ACC81908.1"/>
    </source>
</evidence>
<keyword evidence="9" id="KW-1185">Reference proteome</keyword>
<dbReference type="Pfam" id="PF07927">
    <property type="entry name" value="HicA_toxin"/>
    <property type="match status" value="1"/>
</dbReference>
<sequence>MPKKIRELKAILLKAGFVYRPAKGSHTFWTHPLIPDEPVTIAGKDGDDAPRYLEKQVNRVLKQLGEIEEEE</sequence>
<comment type="similarity">
    <text evidence="1">Belongs to the HicA mRNA interferase family.</text>
</comment>
<name>B2J1Q6_NOSP7</name>
<dbReference type="SUPFAM" id="SSF54786">
    <property type="entry name" value="YcfA/nrd intein domain"/>
    <property type="match status" value="1"/>
</dbReference>
<proteinExistence type="inferred from homology"/>
<protein>
    <submittedName>
        <fullName evidence="8">YcfA family protein</fullName>
    </submittedName>
</protein>
<keyword evidence="5" id="KW-0378">Hydrolase</keyword>
<dbReference type="Gene3D" id="3.30.920.30">
    <property type="entry name" value="Hypothetical protein"/>
    <property type="match status" value="1"/>
</dbReference>
<keyword evidence="4" id="KW-0255">Endonuclease</keyword>
<dbReference type="GO" id="GO:0004519">
    <property type="term" value="F:endonuclease activity"/>
    <property type="evidence" value="ECO:0007669"/>
    <property type="project" value="UniProtKB-KW"/>
</dbReference>
<dbReference type="InterPro" id="IPR012933">
    <property type="entry name" value="HicA_mRNA_interferase"/>
</dbReference>
<dbReference type="AlphaFoldDB" id="B2J1Q6"/>
<dbReference type="STRING" id="63737.Npun_F3501"/>
<dbReference type="PhylomeDB" id="B2J1Q6"/>
<dbReference type="EMBL" id="CP001037">
    <property type="protein sequence ID" value="ACC81908.1"/>
    <property type="molecule type" value="Genomic_DNA"/>
</dbReference>
<reference evidence="8 9" key="2">
    <citation type="journal article" date="2013" name="Plant Physiol.">
        <title>A Nostoc punctiforme Sugar Transporter Necessary to Establish a Cyanobacterium-Plant Symbiosis.</title>
        <authorList>
            <person name="Ekman M."/>
            <person name="Picossi S."/>
            <person name="Campbell E.L."/>
            <person name="Meeks J.C."/>
            <person name="Flores E."/>
        </authorList>
    </citation>
    <scope>NUCLEOTIDE SEQUENCE [LARGE SCALE GENOMIC DNA]</scope>
    <source>
        <strain evidence="9">ATCC 29133 / PCC 73102</strain>
    </source>
</reference>
<accession>B2J1Q6</accession>
<dbReference type="Proteomes" id="UP000001191">
    <property type="component" value="Chromosome"/>
</dbReference>
<evidence type="ECO:0000256" key="1">
    <source>
        <dbReference type="ARBA" id="ARBA00006620"/>
    </source>
</evidence>
<reference evidence="9" key="1">
    <citation type="submission" date="2008-04" db="EMBL/GenBank/DDBJ databases">
        <title>Complete sequence of chromosome of Nostoc punctiforme ATCC 29133.</title>
        <authorList>
            <consortium name="US DOE Joint Genome Institute"/>
            <person name="Copeland A."/>
            <person name="Lucas S."/>
            <person name="Lapidus A."/>
            <person name="Glavina del Rio T."/>
            <person name="Dalin E."/>
            <person name="Tice H."/>
            <person name="Pitluck S."/>
            <person name="Chain P."/>
            <person name="Malfatti S."/>
            <person name="Shin M."/>
            <person name="Vergez L."/>
            <person name="Schmutz J."/>
            <person name="Larimer F."/>
            <person name="Land M."/>
            <person name="Hauser L."/>
            <person name="Kyrpides N."/>
            <person name="Kim E."/>
            <person name="Meeks J.C."/>
            <person name="Elhai J."/>
            <person name="Campbell E.L."/>
            <person name="Thiel T."/>
            <person name="Longmire J."/>
            <person name="Potts M."/>
            <person name="Atlas R."/>
        </authorList>
    </citation>
    <scope>NUCLEOTIDE SEQUENCE [LARGE SCALE GENOMIC DNA]</scope>
    <source>
        <strain evidence="9">ATCC 29133 / PCC 73102</strain>
    </source>
</reference>
<dbReference type="GO" id="GO:0003729">
    <property type="term" value="F:mRNA binding"/>
    <property type="evidence" value="ECO:0007669"/>
    <property type="project" value="InterPro"/>
</dbReference>
<evidence type="ECO:0000256" key="4">
    <source>
        <dbReference type="ARBA" id="ARBA00022759"/>
    </source>
</evidence>
<evidence type="ECO:0000256" key="2">
    <source>
        <dbReference type="ARBA" id="ARBA00022649"/>
    </source>
</evidence>
<evidence type="ECO:0000256" key="7">
    <source>
        <dbReference type="ARBA" id="ARBA00023016"/>
    </source>
</evidence>
<dbReference type="GO" id="GO:0016787">
    <property type="term" value="F:hydrolase activity"/>
    <property type="evidence" value="ECO:0007669"/>
    <property type="project" value="UniProtKB-KW"/>
</dbReference>
<gene>
    <name evidence="8" type="ordered locus">Npun_F3501</name>
</gene>
<dbReference type="EnsemblBacteria" id="ACC81908">
    <property type="protein sequence ID" value="ACC81908"/>
    <property type="gene ID" value="Npun_F3501"/>
</dbReference>
<dbReference type="RefSeq" id="WP_012409882.1">
    <property type="nucleotide sequence ID" value="NC_010628.1"/>
</dbReference>
<evidence type="ECO:0000313" key="9">
    <source>
        <dbReference type="Proteomes" id="UP000001191"/>
    </source>
</evidence>
<keyword evidence="6" id="KW-0694">RNA-binding</keyword>
<keyword evidence="2" id="KW-1277">Toxin-antitoxin system</keyword>
<keyword evidence="3" id="KW-0540">Nuclease</keyword>